<protein>
    <submittedName>
        <fullName evidence="4">TetR family transcriptional regulator</fullName>
    </submittedName>
</protein>
<name>A0AAW8NT05_9HYPH</name>
<evidence type="ECO:0000259" key="3">
    <source>
        <dbReference type="PROSITE" id="PS50977"/>
    </source>
</evidence>
<evidence type="ECO:0000256" key="2">
    <source>
        <dbReference type="PROSITE-ProRule" id="PRU00335"/>
    </source>
</evidence>
<comment type="caution">
    <text evidence="4">The sequence shown here is derived from an EMBL/GenBank/DDBJ whole genome shotgun (WGS) entry which is preliminary data.</text>
</comment>
<sequence length="186" mass="19824">MPRRRTLSDEQLLAMVLALIHAEGPDAATFAAVAKVSGLSGSTLVQRFTTKAAMLRAALLYAWDRLDAETARLAGSVAITPDGAVALLVGLSQDYGDNAAAYGEGLRVLREDFRDPVLRARGAAWGTALTAAIARCFASAGAPETIARLMLSQWQGSLTWWGFGAEGPVDKYVEVELRRFLAAVKS</sequence>
<feature type="domain" description="HTH tetR-type" evidence="3">
    <location>
        <begin position="6"/>
        <end position="66"/>
    </location>
</feature>
<keyword evidence="1 2" id="KW-0238">DNA-binding</keyword>
<evidence type="ECO:0000313" key="4">
    <source>
        <dbReference type="EMBL" id="MDR9758067.1"/>
    </source>
</evidence>
<dbReference type="InterPro" id="IPR001647">
    <property type="entry name" value="HTH_TetR"/>
</dbReference>
<gene>
    <name evidence="4" type="ORF">RJJ37_00195</name>
</gene>
<dbReference type="InterPro" id="IPR009057">
    <property type="entry name" value="Homeodomain-like_sf"/>
</dbReference>
<dbReference type="SUPFAM" id="SSF46689">
    <property type="entry name" value="Homeodomain-like"/>
    <property type="match status" value="1"/>
</dbReference>
<evidence type="ECO:0000256" key="1">
    <source>
        <dbReference type="ARBA" id="ARBA00023125"/>
    </source>
</evidence>
<dbReference type="PROSITE" id="PS50977">
    <property type="entry name" value="HTH_TETR_2"/>
    <property type="match status" value="1"/>
</dbReference>
<proteinExistence type="predicted"/>
<dbReference type="AlphaFoldDB" id="A0AAW8NT05"/>
<dbReference type="Proteomes" id="UP001269402">
    <property type="component" value="Unassembled WGS sequence"/>
</dbReference>
<evidence type="ECO:0000313" key="5">
    <source>
        <dbReference type="Proteomes" id="UP001269402"/>
    </source>
</evidence>
<dbReference type="Pfam" id="PF00440">
    <property type="entry name" value="TetR_N"/>
    <property type="match status" value="1"/>
</dbReference>
<dbReference type="EMBL" id="JAVLSH010000001">
    <property type="protein sequence ID" value="MDR9758067.1"/>
    <property type="molecule type" value="Genomic_DNA"/>
</dbReference>
<accession>A0AAW8NT05</accession>
<feature type="DNA-binding region" description="H-T-H motif" evidence="2">
    <location>
        <begin position="29"/>
        <end position="48"/>
    </location>
</feature>
<dbReference type="RefSeq" id="WP_097627700.1">
    <property type="nucleotide sequence ID" value="NZ_JAILYG010000011.1"/>
</dbReference>
<dbReference type="Gene3D" id="1.10.357.10">
    <property type="entry name" value="Tetracycline Repressor, domain 2"/>
    <property type="match status" value="1"/>
</dbReference>
<reference evidence="5" key="1">
    <citation type="submission" date="2023-07" db="EMBL/GenBank/DDBJ databases">
        <title>Genomic characterization of faba bean (Vicia faba) microsymbionts in Mexican soils.</title>
        <authorList>
            <person name="Rivera Orduna F.N."/>
            <person name="Guevara-Luna J."/>
            <person name="Yan J."/>
            <person name="Arroyo-Herrera I."/>
            <person name="Li Y."/>
            <person name="Vasquez-Murrieta M.S."/>
            <person name="Wang E.T."/>
        </authorList>
    </citation>
    <scope>NUCLEOTIDE SEQUENCE [LARGE SCALE GENOMIC DNA]</scope>
    <source>
        <strain evidence="5">CH6</strain>
    </source>
</reference>
<dbReference type="GO" id="GO:0003677">
    <property type="term" value="F:DNA binding"/>
    <property type="evidence" value="ECO:0007669"/>
    <property type="project" value="UniProtKB-UniRule"/>
</dbReference>
<organism evidence="4 5">
    <name type="scientific">Rhizobium redzepovicii</name>
    <dbReference type="NCBI Taxonomy" id="2867518"/>
    <lineage>
        <taxon>Bacteria</taxon>
        <taxon>Pseudomonadati</taxon>
        <taxon>Pseudomonadota</taxon>
        <taxon>Alphaproteobacteria</taxon>
        <taxon>Hyphomicrobiales</taxon>
        <taxon>Rhizobiaceae</taxon>
        <taxon>Rhizobium/Agrobacterium group</taxon>
        <taxon>Rhizobium</taxon>
    </lineage>
</organism>
<keyword evidence="5" id="KW-1185">Reference proteome</keyword>